<dbReference type="InterPro" id="IPR011990">
    <property type="entry name" value="TPR-like_helical_dom_sf"/>
</dbReference>
<feature type="repeat" description="TPR" evidence="3">
    <location>
        <begin position="174"/>
        <end position="207"/>
    </location>
</feature>
<feature type="repeat" description="TPR" evidence="3">
    <location>
        <begin position="106"/>
        <end position="139"/>
    </location>
</feature>
<evidence type="ECO:0000256" key="1">
    <source>
        <dbReference type="ARBA" id="ARBA00022737"/>
    </source>
</evidence>
<evidence type="ECO:0000313" key="5">
    <source>
        <dbReference type="Proteomes" id="UP000076023"/>
    </source>
</evidence>
<keyword evidence="1" id="KW-0677">Repeat</keyword>
<protein>
    <submittedName>
        <fullName evidence="4">TPR repeat-containing protein</fullName>
    </submittedName>
</protein>
<dbReference type="Gene3D" id="1.25.40.10">
    <property type="entry name" value="Tetratricopeptide repeat domain"/>
    <property type="match status" value="1"/>
</dbReference>
<dbReference type="InParanoid" id="A0A146GCU4"/>
<dbReference type="GO" id="GO:0009279">
    <property type="term" value="C:cell outer membrane"/>
    <property type="evidence" value="ECO:0007669"/>
    <property type="project" value="TreeGrafter"/>
</dbReference>
<dbReference type="Pfam" id="PF13432">
    <property type="entry name" value="TPR_16"/>
    <property type="match status" value="1"/>
</dbReference>
<dbReference type="AlphaFoldDB" id="A0A146GCU4"/>
<name>A0A146GCU4_TERSA</name>
<dbReference type="SMART" id="SM00028">
    <property type="entry name" value="TPR"/>
    <property type="match status" value="4"/>
</dbReference>
<comment type="caution">
    <text evidence="4">The sequence shown here is derived from an EMBL/GenBank/DDBJ whole genome shotgun (WGS) entry which is preliminary data.</text>
</comment>
<dbReference type="InterPro" id="IPR050498">
    <property type="entry name" value="Ycf3"/>
</dbReference>
<dbReference type="STRING" id="690879.TSACC_22761"/>
<organism evidence="4 5">
    <name type="scientific">Terrimicrobium sacchariphilum</name>
    <dbReference type="NCBI Taxonomy" id="690879"/>
    <lineage>
        <taxon>Bacteria</taxon>
        <taxon>Pseudomonadati</taxon>
        <taxon>Verrucomicrobiota</taxon>
        <taxon>Terrimicrobiia</taxon>
        <taxon>Terrimicrobiales</taxon>
        <taxon>Terrimicrobiaceae</taxon>
        <taxon>Terrimicrobium</taxon>
    </lineage>
</organism>
<dbReference type="SUPFAM" id="SSF48452">
    <property type="entry name" value="TPR-like"/>
    <property type="match status" value="1"/>
</dbReference>
<dbReference type="PROSITE" id="PS50005">
    <property type="entry name" value="TPR"/>
    <property type="match status" value="2"/>
</dbReference>
<dbReference type="EMBL" id="BDCO01000002">
    <property type="protein sequence ID" value="GAT34336.1"/>
    <property type="molecule type" value="Genomic_DNA"/>
</dbReference>
<accession>A0A146GCU4</accession>
<proteinExistence type="predicted"/>
<evidence type="ECO:0000256" key="2">
    <source>
        <dbReference type="ARBA" id="ARBA00022803"/>
    </source>
</evidence>
<keyword evidence="2 3" id="KW-0802">TPR repeat</keyword>
<dbReference type="PANTHER" id="PTHR44858:SF1">
    <property type="entry name" value="UDP-N-ACETYLGLUCOSAMINE--PEPTIDE N-ACETYLGLUCOSAMINYLTRANSFERASE SPINDLY-RELATED"/>
    <property type="match status" value="1"/>
</dbReference>
<dbReference type="GO" id="GO:0046813">
    <property type="term" value="P:receptor-mediated virion attachment to host cell"/>
    <property type="evidence" value="ECO:0007669"/>
    <property type="project" value="TreeGrafter"/>
</dbReference>
<gene>
    <name evidence="4" type="ORF">TSACC_22761</name>
</gene>
<dbReference type="Proteomes" id="UP000076023">
    <property type="component" value="Unassembled WGS sequence"/>
</dbReference>
<reference evidence="5" key="1">
    <citation type="journal article" date="2017" name="Genome Announc.">
        <title>Draft Genome Sequence of Terrimicrobium sacchariphilum NM-5T, a Facultative Anaerobic Soil Bacterium of the Class Spartobacteria.</title>
        <authorList>
            <person name="Qiu Y.L."/>
            <person name="Tourlousse D.M."/>
            <person name="Matsuura N."/>
            <person name="Ohashi A."/>
            <person name="Sekiguchi Y."/>
        </authorList>
    </citation>
    <scope>NUCLEOTIDE SEQUENCE [LARGE SCALE GENOMIC DNA]</scope>
    <source>
        <strain evidence="5">NM-5</strain>
    </source>
</reference>
<keyword evidence="5" id="KW-1185">Reference proteome</keyword>
<dbReference type="PANTHER" id="PTHR44858">
    <property type="entry name" value="TETRATRICOPEPTIDE REPEAT PROTEIN 6"/>
    <property type="match status" value="1"/>
</dbReference>
<evidence type="ECO:0000313" key="4">
    <source>
        <dbReference type="EMBL" id="GAT34336.1"/>
    </source>
</evidence>
<dbReference type="InterPro" id="IPR019734">
    <property type="entry name" value="TPR_rpt"/>
</dbReference>
<evidence type="ECO:0000256" key="3">
    <source>
        <dbReference type="PROSITE-ProRule" id="PRU00339"/>
    </source>
</evidence>
<sequence length="224" mass="25038">MTWEEIQAELDRVVSGPALIDALLDRDDFWKSDERCVVRAAVYLHEQGKSAESIRVIDAVNRREQPLPPKAKMLLRYLCGDALHDVGDFFGAAEVYGEILKLEPSDIAYGNRGLAYWEMGEFQKALDDYLEAVKWNPLNAIALRGAGEMLIKLDRPAEAACHLEAAVKLDPKYGPAYRALGVAYDNCEEWLKSYQALKHAVEINPEDKASAAGIAKIERLFDLA</sequence>